<dbReference type="FunFam" id="1.20.1250.20:FF:000284">
    <property type="entry name" value="Siderophore iron transporter mirB"/>
    <property type="match status" value="1"/>
</dbReference>
<feature type="domain" description="Major facilitator superfamily (MFS) profile" evidence="8">
    <location>
        <begin position="98"/>
        <end position="605"/>
    </location>
</feature>
<dbReference type="InterPro" id="IPR036259">
    <property type="entry name" value="MFS_trans_sf"/>
</dbReference>
<dbReference type="PANTHER" id="PTHR23501">
    <property type="entry name" value="MAJOR FACILITATOR SUPERFAMILY"/>
    <property type="match status" value="1"/>
</dbReference>
<dbReference type="EMBL" id="CP090175">
    <property type="protein sequence ID" value="UJO25191.1"/>
    <property type="molecule type" value="Genomic_DNA"/>
</dbReference>
<feature type="transmembrane region" description="Helical" evidence="7">
    <location>
        <begin position="337"/>
        <end position="362"/>
    </location>
</feature>
<dbReference type="KEGG" id="ffu:CLAFUR5_14145"/>
<dbReference type="AlphaFoldDB" id="A0A9Q8PMD4"/>
<dbReference type="InterPro" id="IPR020846">
    <property type="entry name" value="MFS_dom"/>
</dbReference>
<organism evidence="9 10">
    <name type="scientific">Passalora fulva</name>
    <name type="common">Tomato leaf mold</name>
    <name type="synonym">Cladosporium fulvum</name>
    <dbReference type="NCBI Taxonomy" id="5499"/>
    <lineage>
        <taxon>Eukaryota</taxon>
        <taxon>Fungi</taxon>
        <taxon>Dikarya</taxon>
        <taxon>Ascomycota</taxon>
        <taxon>Pezizomycotina</taxon>
        <taxon>Dothideomycetes</taxon>
        <taxon>Dothideomycetidae</taxon>
        <taxon>Mycosphaerellales</taxon>
        <taxon>Mycosphaerellaceae</taxon>
        <taxon>Fulvia</taxon>
    </lineage>
</organism>
<feature type="transmembrane region" description="Helical" evidence="7">
    <location>
        <begin position="306"/>
        <end position="325"/>
    </location>
</feature>
<feature type="transmembrane region" description="Helical" evidence="7">
    <location>
        <begin position="128"/>
        <end position="151"/>
    </location>
</feature>
<feature type="transmembrane region" description="Helical" evidence="7">
    <location>
        <begin position="222"/>
        <end position="240"/>
    </location>
</feature>
<dbReference type="InterPro" id="IPR011701">
    <property type="entry name" value="MFS"/>
</dbReference>
<keyword evidence="6 7" id="KW-0472">Membrane</keyword>
<feature type="transmembrane region" description="Helical" evidence="7">
    <location>
        <begin position="87"/>
        <end position="108"/>
    </location>
</feature>
<comment type="subcellular location">
    <subcellularLocation>
        <location evidence="1">Membrane</location>
        <topology evidence="1">Multi-pass membrane protein</topology>
    </subcellularLocation>
</comment>
<evidence type="ECO:0000256" key="3">
    <source>
        <dbReference type="ARBA" id="ARBA00022448"/>
    </source>
</evidence>
<feature type="transmembrane region" description="Helical" evidence="7">
    <location>
        <begin position="467"/>
        <end position="488"/>
    </location>
</feature>
<dbReference type="GO" id="GO:0005886">
    <property type="term" value="C:plasma membrane"/>
    <property type="evidence" value="ECO:0007669"/>
    <property type="project" value="TreeGrafter"/>
</dbReference>
<dbReference type="PROSITE" id="PS50850">
    <property type="entry name" value="MFS"/>
    <property type="match status" value="1"/>
</dbReference>
<proteinExistence type="inferred from homology"/>
<evidence type="ECO:0000256" key="6">
    <source>
        <dbReference type="ARBA" id="ARBA00023136"/>
    </source>
</evidence>
<gene>
    <name evidence="9" type="ORF">CLAFUR5_14145</name>
</gene>
<protein>
    <submittedName>
        <fullName evidence="9">MFS siderochrome iron transporter 1</fullName>
    </submittedName>
</protein>
<evidence type="ECO:0000256" key="1">
    <source>
        <dbReference type="ARBA" id="ARBA00004141"/>
    </source>
</evidence>
<feature type="transmembrane region" description="Helical" evidence="7">
    <location>
        <begin position="413"/>
        <end position="434"/>
    </location>
</feature>
<evidence type="ECO:0000256" key="7">
    <source>
        <dbReference type="SAM" id="Phobius"/>
    </source>
</evidence>
<evidence type="ECO:0000256" key="5">
    <source>
        <dbReference type="ARBA" id="ARBA00022989"/>
    </source>
</evidence>
<sequence length="618" mass="67859">MGLFSRFAPKPVAPVVGVATQNHTTNLPLEVEAEKGDVNAQTTLRQTSLRPDVESDGDDELVHKENTQWGVQKSEAVCQVWPRSALFAVYAIRLPILITSRIWILYFLDALENTATSLMQPYVLSDFAAHSLVGVTPIMAGIIGGIWRVPLAKVMDIWGRSEAYALMVGAMTLGMIMMASCQNPETYAAAEVFNYLGGNGRSAVMAILIADTSQLKSRGLMFAFIASPYIITSWIAGYFANTFLDIDWRWAFGTWAIVTPVSSLPLFLILRYYERKARKTGIMPERPRSGRTVVQSIKYYLIETDALGLLTLCIGLALFLLPFSIYTRQPDGWRTPFIIALIIVGALLIIAFGLYEAFLAPVTFFPWALLKDRTILGANILAAVLFVEFYLWNNYFSSFVQVVVGQDIVRTGYIQNIYSIGSCTWSFVAGFILLKTGGFKWQAILFGWPVTAMGVGLMIYFRQPGVGVGYIVMCQIFIAIGGGTLVICEQVAGMAATTHQFVAMTLAIQGTSSQIGGAIGSTIAAAIWQANFPDKLLQYLPVEVSSNATAFGEIYQMLDVQLSYVGTPTGDAIVRAYGDTQRLMCAAATGILAIALAAILMWRNIDTRQRKQVKGMVF</sequence>
<evidence type="ECO:0000256" key="4">
    <source>
        <dbReference type="ARBA" id="ARBA00022692"/>
    </source>
</evidence>
<evidence type="ECO:0000259" key="8">
    <source>
        <dbReference type="PROSITE" id="PS50850"/>
    </source>
</evidence>
<keyword evidence="3" id="KW-0813">Transport</keyword>
<feature type="transmembrane region" description="Helical" evidence="7">
    <location>
        <begin position="374"/>
        <end position="393"/>
    </location>
</feature>
<evidence type="ECO:0000313" key="10">
    <source>
        <dbReference type="Proteomes" id="UP000756132"/>
    </source>
</evidence>
<feature type="transmembrane region" description="Helical" evidence="7">
    <location>
        <begin position="252"/>
        <end position="273"/>
    </location>
</feature>
<keyword evidence="10" id="KW-1185">Reference proteome</keyword>
<dbReference type="GeneID" id="71994023"/>
<dbReference type="Pfam" id="PF07690">
    <property type="entry name" value="MFS_1"/>
    <property type="match status" value="1"/>
</dbReference>
<feature type="transmembrane region" description="Helical" evidence="7">
    <location>
        <begin position="441"/>
        <end position="461"/>
    </location>
</feature>
<dbReference type="RefSeq" id="XP_047769557.1">
    <property type="nucleotide sequence ID" value="XM_047913293.1"/>
</dbReference>
<evidence type="ECO:0000313" key="9">
    <source>
        <dbReference type="EMBL" id="UJO25191.1"/>
    </source>
</evidence>
<comment type="similarity">
    <text evidence="2">Belongs to the major facilitator superfamily.</text>
</comment>
<keyword evidence="4 7" id="KW-0812">Transmembrane</keyword>
<keyword evidence="5 7" id="KW-1133">Transmembrane helix</keyword>
<reference evidence="9" key="1">
    <citation type="submission" date="2021-12" db="EMBL/GenBank/DDBJ databases">
        <authorList>
            <person name="Zaccaron A."/>
            <person name="Stergiopoulos I."/>
        </authorList>
    </citation>
    <scope>NUCLEOTIDE SEQUENCE</scope>
    <source>
        <strain evidence="9">Race5_Kim</strain>
    </source>
</reference>
<dbReference type="PANTHER" id="PTHR23501:SF3">
    <property type="entry name" value="MAJOR FACILITATOR SUPERFAMILY (MFS) PROFILE DOMAIN-CONTAINING PROTEIN"/>
    <property type="match status" value="1"/>
</dbReference>
<dbReference type="SUPFAM" id="SSF103473">
    <property type="entry name" value="MFS general substrate transporter"/>
    <property type="match status" value="2"/>
</dbReference>
<feature type="transmembrane region" description="Helical" evidence="7">
    <location>
        <begin position="163"/>
        <end position="180"/>
    </location>
</feature>
<accession>A0A9Q8PMD4</accession>
<evidence type="ECO:0000256" key="2">
    <source>
        <dbReference type="ARBA" id="ARBA00008335"/>
    </source>
</evidence>
<name>A0A9Q8PMD4_PASFU</name>
<reference evidence="9" key="2">
    <citation type="journal article" date="2022" name="Microb. Genom.">
        <title>A chromosome-scale genome assembly of the tomato pathogen Cladosporium fulvum reveals a compartmentalized genome architecture and the presence of a dispensable chromosome.</title>
        <authorList>
            <person name="Zaccaron A.Z."/>
            <person name="Chen L.H."/>
            <person name="Samaras A."/>
            <person name="Stergiopoulos I."/>
        </authorList>
    </citation>
    <scope>NUCLEOTIDE SEQUENCE</scope>
    <source>
        <strain evidence="9">Race5_Kim</strain>
    </source>
</reference>
<dbReference type="Proteomes" id="UP000756132">
    <property type="component" value="Chromosome 13"/>
</dbReference>
<dbReference type="GO" id="GO:0022857">
    <property type="term" value="F:transmembrane transporter activity"/>
    <property type="evidence" value="ECO:0007669"/>
    <property type="project" value="InterPro"/>
</dbReference>
<dbReference type="Gene3D" id="1.20.1250.20">
    <property type="entry name" value="MFS general substrate transporter like domains"/>
    <property type="match status" value="2"/>
</dbReference>
<dbReference type="OrthoDB" id="4078873at2759"/>
<feature type="transmembrane region" description="Helical" evidence="7">
    <location>
        <begin position="583"/>
        <end position="602"/>
    </location>
</feature>